<evidence type="ECO:0000313" key="9">
    <source>
        <dbReference type="EMBL" id="QEN08256.1"/>
    </source>
</evidence>
<dbReference type="InterPro" id="IPR027417">
    <property type="entry name" value="P-loop_NTPase"/>
</dbReference>
<dbReference type="AlphaFoldDB" id="A0A5C1QNW1"/>
<feature type="domain" description="ABC transporter" evidence="8">
    <location>
        <begin position="14"/>
        <end position="265"/>
    </location>
</feature>
<dbReference type="PROSITE" id="PS50893">
    <property type="entry name" value="ABC_TRANSPORTER_2"/>
    <property type="match status" value="1"/>
</dbReference>
<evidence type="ECO:0000256" key="1">
    <source>
        <dbReference type="ARBA" id="ARBA00004417"/>
    </source>
</evidence>
<dbReference type="Proteomes" id="UP000324209">
    <property type="component" value="Chromosome"/>
</dbReference>
<evidence type="ECO:0000256" key="3">
    <source>
        <dbReference type="ARBA" id="ARBA00022448"/>
    </source>
</evidence>
<name>A0A5C1QNW1_9SPIO</name>
<keyword evidence="10" id="KW-1185">Reference proteome</keyword>
<comment type="similarity">
    <text evidence="2">Belongs to the ABC transporter superfamily.</text>
</comment>
<dbReference type="Pfam" id="PF00005">
    <property type="entry name" value="ABC_tran"/>
    <property type="match status" value="1"/>
</dbReference>
<evidence type="ECO:0000256" key="4">
    <source>
        <dbReference type="ARBA" id="ARBA00022475"/>
    </source>
</evidence>
<evidence type="ECO:0000313" key="10">
    <source>
        <dbReference type="Proteomes" id="UP000324209"/>
    </source>
</evidence>
<dbReference type="PROSITE" id="PS00211">
    <property type="entry name" value="ABC_TRANSPORTER_1"/>
    <property type="match status" value="1"/>
</dbReference>
<dbReference type="GO" id="GO:0005524">
    <property type="term" value="F:ATP binding"/>
    <property type="evidence" value="ECO:0007669"/>
    <property type="project" value="UniProtKB-KW"/>
</dbReference>
<proteinExistence type="inferred from homology"/>
<dbReference type="GO" id="GO:0005886">
    <property type="term" value="C:plasma membrane"/>
    <property type="evidence" value="ECO:0007669"/>
    <property type="project" value="UniProtKB-SubCell"/>
</dbReference>
<sequence>MKSNMKQNEKTPLLNVKNLKVQFETDRGRVTAVDNVSFSVNPGEIVGIVGESGCGKSVMSQTILRLLEHTDPVIYDGQVMFRDIDILKMNLKDLHTLRGNDIAVIFQDPLTSLNPVYTVANQIEEVLILHKSMKKKQALSRTIELLELTGIPDPARCANQYPHELSGGMQQRVMIAMALACEPKLLIADEPTTALDVTIQAQILELIVDLNKKLGMAVLFISHDLGVVTKICDSVRVMYLGQIVEETSTEVLFTQPLHPYTIGLIRSIPRMEGERGKELYVIKGTVPSLFNVPEGCHFCTRCEWADQKCFTQEPPLTETGFDDHRVKCWHFREIACLDKGVGGRNE</sequence>
<keyword evidence="6 9" id="KW-0067">ATP-binding</keyword>
<keyword evidence="3" id="KW-0813">Transport</keyword>
<dbReference type="PANTHER" id="PTHR43297">
    <property type="entry name" value="OLIGOPEPTIDE TRANSPORT ATP-BINDING PROTEIN APPD"/>
    <property type="match status" value="1"/>
</dbReference>
<dbReference type="Gene3D" id="3.40.50.300">
    <property type="entry name" value="P-loop containing nucleotide triphosphate hydrolases"/>
    <property type="match status" value="1"/>
</dbReference>
<dbReference type="SMART" id="SM00382">
    <property type="entry name" value="AAA"/>
    <property type="match status" value="1"/>
</dbReference>
<dbReference type="InterPro" id="IPR050388">
    <property type="entry name" value="ABC_Ni/Peptide_Import"/>
</dbReference>
<gene>
    <name evidence="9" type="ORF">EXM22_09755</name>
</gene>
<dbReference type="InterPro" id="IPR003593">
    <property type="entry name" value="AAA+_ATPase"/>
</dbReference>
<keyword evidence="7" id="KW-0472">Membrane</keyword>
<dbReference type="InterPro" id="IPR013563">
    <property type="entry name" value="Oligopep_ABC_C"/>
</dbReference>
<dbReference type="Pfam" id="PF08352">
    <property type="entry name" value="oligo_HPY"/>
    <property type="match status" value="1"/>
</dbReference>
<dbReference type="PANTHER" id="PTHR43297:SF2">
    <property type="entry name" value="DIPEPTIDE TRANSPORT ATP-BINDING PROTEIN DPPD"/>
    <property type="match status" value="1"/>
</dbReference>
<dbReference type="NCBIfam" id="TIGR01727">
    <property type="entry name" value="oligo_HPY"/>
    <property type="match status" value="1"/>
</dbReference>
<protein>
    <submittedName>
        <fullName evidence="9">ABC transporter ATP-binding protein</fullName>
    </submittedName>
</protein>
<dbReference type="CDD" id="cd03257">
    <property type="entry name" value="ABC_NikE_OppD_transporters"/>
    <property type="match status" value="1"/>
</dbReference>
<reference evidence="9 10" key="1">
    <citation type="submission" date="2019-02" db="EMBL/GenBank/DDBJ databases">
        <title>Complete Genome Sequence and Methylome Analysis of free living Spirochaetas.</title>
        <authorList>
            <person name="Fomenkov A."/>
            <person name="Dubinina G."/>
            <person name="Leshcheva N."/>
            <person name="Mikheeva N."/>
            <person name="Grabovich M."/>
            <person name="Vincze T."/>
            <person name="Roberts R.J."/>
        </authorList>
    </citation>
    <scope>NUCLEOTIDE SEQUENCE [LARGE SCALE GENOMIC DNA]</scope>
    <source>
        <strain evidence="9 10">K2</strain>
    </source>
</reference>
<dbReference type="GO" id="GO:0015833">
    <property type="term" value="P:peptide transport"/>
    <property type="evidence" value="ECO:0007669"/>
    <property type="project" value="InterPro"/>
</dbReference>
<dbReference type="FunFam" id="3.40.50.300:FF:000016">
    <property type="entry name" value="Oligopeptide ABC transporter ATP-binding component"/>
    <property type="match status" value="1"/>
</dbReference>
<dbReference type="GO" id="GO:0016887">
    <property type="term" value="F:ATP hydrolysis activity"/>
    <property type="evidence" value="ECO:0007669"/>
    <property type="project" value="InterPro"/>
</dbReference>
<evidence type="ECO:0000259" key="8">
    <source>
        <dbReference type="PROSITE" id="PS50893"/>
    </source>
</evidence>
<comment type="subcellular location">
    <subcellularLocation>
        <location evidence="1">Cell inner membrane</location>
        <topology evidence="1">Peripheral membrane protein</topology>
    </subcellularLocation>
</comment>
<dbReference type="SUPFAM" id="SSF52540">
    <property type="entry name" value="P-loop containing nucleoside triphosphate hydrolases"/>
    <property type="match status" value="1"/>
</dbReference>
<dbReference type="OrthoDB" id="337094at2"/>
<keyword evidence="5" id="KW-0547">Nucleotide-binding</keyword>
<evidence type="ECO:0000256" key="6">
    <source>
        <dbReference type="ARBA" id="ARBA00022840"/>
    </source>
</evidence>
<dbReference type="EMBL" id="CP036150">
    <property type="protein sequence ID" value="QEN08256.1"/>
    <property type="molecule type" value="Genomic_DNA"/>
</dbReference>
<organism evidence="9 10">
    <name type="scientific">Oceanispirochaeta crateris</name>
    <dbReference type="NCBI Taxonomy" id="2518645"/>
    <lineage>
        <taxon>Bacteria</taxon>
        <taxon>Pseudomonadati</taxon>
        <taxon>Spirochaetota</taxon>
        <taxon>Spirochaetia</taxon>
        <taxon>Spirochaetales</taxon>
        <taxon>Spirochaetaceae</taxon>
        <taxon>Oceanispirochaeta</taxon>
    </lineage>
</organism>
<dbReference type="InterPro" id="IPR003439">
    <property type="entry name" value="ABC_transporter-like_ATP-bd"/>
</dbReference>
<dbReference type="KEGG" id="ock:EXM22_09755"/>
<dbReference type="InterPro" id="IPR017871">
    <property type="entry name" value="ABC_transporter-like_CS"/>
</dbReference>
<keyword evidence="4" id="KW-1003">Cell membrane</keyword>
<accession>A0A5C1QNW1</accession>
<evidence type="ECO:0000256" key="5">
    <source>
        <dbReference type="ARBA" id="ARBA00022741"/>
    </source>
</evidence>
<evidence type="ECO:0000256" key="7">
    <source>
        <dbReference type="ARBA" id="ARBA00023136"/>
    </source>
</evidence>
<evidence type="ECO:0000256" key="2">
    <source>
        <dbReference type="ARBA" id="ARBA00005417"/>
    </source>
</evidence>